<name>A0AAV8SAS7_9ROSI</name>
<comment type="caution">
    <text evidence="2">The sequence shown here is derived from an EMBL/GenBank/DDBJ whole genome shotgun (WGS) entry which is preliminary data.</text>
</comment>
<keyword evidence="3" id="KW-1185">Reference proteome</keyword>
<gene>
    <name evidence="2" type="ORF">K2173_013707</name>
</gene>
<feature type="region of interest" description="Disordered" evidence="1">
    <location>
        <begin position="1"/>
        <end position="20"/>
    </location>
</feature>
<organism evidence="2 3">
    <name type="scientific">Erythroxylum novogranatense</name>
    <dbReference type="NCBI Taxonomy" id="1862640"/>
    <lineage>
        <taxon>Eukaryota</taxon>
        <taxon>Viridiplantae</taxon>
        <taxon>Streptophyta</taxon>
        <taxon>Embryophyta</taxon>
        <taxon>Tracheophyta</taxon>
        <taxon>Spermatophyta</taxon>
        <taxon>Magnoliopsida</taxon>
        <taxon>eudicotyledons</taxon>
        <taxon>Gunneridae</taxon>
        <taxon>Pentapetalae</taxon>
        <taxon>rosids</taxon>
        <taxon>fabids</taxon>
        <taxon>Malpighiales</taxon>
        <taxon>Erythroxylaceae</taxon>
        <taxon>Erythroxylum</taxon>
    </lineage>
</organism>
<protein>
    <submittedName>
        <fullName evidence="2">Uncharacterized protein</fullName>
    </submittedName>
</protein>
<dbReference type="EMBL" id="JAIWQS010000012">
    <property type="protein sequence ID" value="KAJ8749100.1"/>
    <property type="molecule type" value="Genomic_DNA"/>
</dbReference>
<proteinExistence type="predicted"/>
<dbReference type="AlphaFoldDB" id="A0AAV8SAS7"/>
<evidence type="ECO:0000313" key="3">
    <source>
        <dbReference type="Proteomes" id="UP001159364"/>
    </source>
</evidence>
<evidence type="ECO:0000256" key="1">
    <source>
        <dbReference type="SAM" id="MobiDB-lite"/>
    </source>
</evidence>
<dbReference type="Proteomes" id="UP001159364">
    <property type="component" value="Linkage Group LG12"/>
</dbReference>
<accession>A0AAV8SAS7</accession>
<reference evidence="2 3" key="1">
    <citation type="submission" date="2021-09" db="EMBL/GenBank/DDBJ databases">
        <title>Genomic insights and catalytic innovation underlie evolution of tropane alkaloids biosynthesis.</title>
        <authorList>
            <person name="Wang Y.-J."/>
            <person name="Tian T."/>
            <person name="Huang J.-P."/>
            <person name="Huang S.-X."/>
        </authorList>
    </citation>
    <scope>NUCLEOTIDE SEQUENCE [LARGE SCALE GENOMIC DNA]</scope>
    <source>
        <strain evidence="2">KIB-2018</strain>
        <tissue evidence="2">Leaf</tissue>
    </source>
</reference>
<sequence length="236" mass="26594">MVGLIRPRSSKRPRSSNRKEALNLTDHNMVDPLGDSAAACDMDEVERGFDAVVKSKNLLKDDLLSLKNSGGKKPVPYFQMKNALMADIESPWNKTIIINLLGKSFGFYFLSAKLHQLWKPNVRIRSLLESRTLDDSRLLLDSDGLDTREWMMVQKIHNASVCGKKDGRKSTRGEGSNRFAGLADEMEEAKSVERTHEVQVAHAEYKRNSGHNRGKKGLKQGNKRLCMKLLKAKTKV</sequence>
<evidence type="ECO:0000313" key="2">
    <source>
        <dbReference type="EMBL" id="KAJ8749100.1"/>
    </source>
</evidence>